<dbReference type="EMBL" id="JBHTIS010002413">
    <property type="protein sequence ID" value="MFD1049804.1"/>
    <property type="molecule type" value="Genomic_DNA"/>
</dbReference>
<keyword evidence="1" id="KW-1133">Transmembrane helix</keyword>
<evidence type="ECO:0000313" key="3">
    <source>
        <dbReference type="Proteomes" id="UP001597045"/>
    </source>
</evidence>
<feature type="transmembrane region" description="Helical" evidence="1">
    <location>
        <begin position="45"/>
        <end position="65"/>
    </location>
</feature>
<evidence type="ECO:0000313" key="2">
    <source>
        <dbReference type="EMBL" id="MFD1049804.1"/>
    </source>
</evidence>
<sequence>MFEASYARVYGVLTAVLTVLALLPHEERGLSVWNVTSRDANVASLGRSSVFLTLVLAVILLALTVRPGTSAAPGWTL</sequence>
<keyword evidence="3" id="KW-1185">Reference proteome</keyword>
<organism evidence="2 3">
    <name type="scientific">Kibdelosporangium lantanae</name>
    <dbReference type="NCBI Taxonomy" id="1497396"/>
    <lineage>
        <taxon>Bacteria</taxon>
        <taxon>Bacillati</taxon>
        <taxon>Actinomycetota</taxon>
        <taxon>Actinomycetes</taxon>
        <taxon>Pseudonocardiales</taxon>
        <taxon>Pseudonocardiaceae</taxon>
        <taxon>Kibdelosporangium</taxon>
    </lineage>
</organism>
<evidence type="ECO:0008006" key="4">
    <source>
        <dbReference type="Google" id="ProtNLM"/>
    </source>
</evidence>
<feature type="transmembrane region" description="Helical" evidence="1">
    <location>
        <begin position="7"/>
        <end position="25"/>
    </location>
</feature>
<feature type="non-terminal residue" evidence="2">
    <location>
        <position position="77"/>
    </location>
</feature>
<name>A0ABW3MJG2_9PSEU</name>
<comment type="caution">
    <text evidence="2">The sequence shown here is derived from an EMBL/GenBank/DDBJ whole genome shotgun (WGS) entry which is preliminary data.</text>
</comment>
<evidence type="ECO:0000256" key="1">
    <source>
        <dbReference type="SAM" id="Phobius"/>
    </source>
</evidence>
<keyword evidence="1" id="KW-0472">Membrane</keyword>
<keyword evidence="1" id="KW-0812">Transmembrane</keyword>
<proteinExistence type="predicted"/>
<reference evidence="3" key="1">
    <citation type="journal article" date="2019" name="Int. J. Syst. Evol. Microbiol.">
        <title>The Global Catalogue of Microorganisms (GCM) 10K type strain sequencing project: providing services to taxonomists for standard genome sequencing and annotation.</title>
        <authorList>
            <consortium name="The Broad Institute Genomics Platform"/>
            <consortium name="The Broad Institute Genome Sequencing Center for Infectious Disease"/>
            <person name="Wu L."/>
            <person name="Ma J."/>
        </authorList>
    </citation>
    <scope>NUCLEOTIDE SEQUENCE [LARGE SCALE GENOMIC DNA]</scope>
    <source>
        <strain evidence="3">JCM 31486</strain>
    </source>
</reference>
<accession>A0ABW3MJG2</accession>
<protein>
    <recommendedName>
        <fullName evidence="4">DUF1648 domain-containing protein</fullName>
    </recommendedName>
</protein>
<gene>
    <name evidence="2" type="ORF">ACFQ1S_31865</name>
</gene>
<dbReference type="Proteomes" id="UP001597045">
    <property type="component" value="Unassembled WGS sequence"/>
</dbReference>